<keyword evidence="2" id="KW-0238">DNA-binding</keyword>
<evidence type="ECO:0000256" key="1">
    <source>
        <dbReference type="ARBA" id="ARBA00023015"/>
    </source>
</evidence>
<keyword evidence="3" id="KW-0804">Transcription</keyword>
<dbReference type="SMART" id="SM00342">
    <property type="entry name" value="HTH_ARAC"/>
    <property type="match status" value="1"/>
</dbReference>
<dbReference type="OrthoDB" id="323290at2"/>
<dbReference type="SUPFAM" id="SSF46689">
    <property type="entry name" value="Homeodomain-like"/>
    <property type="match status" value="2"/>
</dbReference>
<name>A0A365XPC2_9BACT</name>
<dbReference type="EMBL" id="QFFJ01000002">
    <property type="protein sequence ID" value="RBL88192.1"/>
    <property type="molecule type" value="Genomic_DNA"/>
</dbReference>
<dbReference type="RefSeq" id="WP_113616944.1">
    <property type="nucleotide sequence ID" value="NZ_QFFJ01000002.1"/>
</dbReference>
<keyword evidence="1" id="KW-0805">Transcription regulation</keyword>
<evidence type="ECO:0000256" key="2">
    <source>
        <dbReference type="ARBA" id="ARBA00023125"/>
    </source>
</evidence>
<evidence type="ECO:0000256" key="3">
    <source>
        <dbReference type="ARBA" id="ARBA00023163"/>
    </source>
</evidence>
<dbReference type="AlphaFoldDB" id="A0A365XPC2"/>
<protein>
    <recommendedName>
        <fullName evidence="4">HTH araC/xylS-type domain-containing protein</fullName>
    </recommendedName>
</protein>
<dbReference type="InterPro" id="IPR009057">
    <property type="entry name" value="Homeodomain-like_sf"/>
</dbReference>
<dbReference type="GO" id="GO:0003700">
    <property type="term" value="F:DNA-binding transcription factor activity"/>
    <property type="evidence" value="ECO:0007669"/>
    <property type="project" value="InterPro"/>
</dbReference>
<accession>A0A365XPC2</accession>
<organism evidence="5 6">
    <name type="scientific">Chitinophaga flava</name>
    <dbReference type="NCBI Taxonomy" id="2259036"/>
    <lineage>
        <taxon>Bacteria</taxon>
        <taxon>Pseudomonadati</taxon>
        <taxon>Bacteroidota</taxon>
        <taxon>Chitinophagia</taxon>
        <taxon>Chitinophagales</taxon>
        <taxon>Chitinophagaceae</taxon>
        <taxon>Chitinophaga</taxon>
    </lineage>
</organism>
<dbReference type="Pfam" id="PF12833">
    <property type="entry name" value="HTH_18"/>
    <property type="match status" value="1"/>
</dbReference>
<comment type="caution">
    <text evidence="5">The sequence shown here is derived from an EMBL/GenBank/DDBJ whole genome shotgun (WGS) entry which is preliminary data.</text>
</comment>
<evidence type="ECO:0000259" key="4">
    <source>
        <dbReference type="PROSITE" id="PS01124"/>
    </source>
</evidence>
<dbReference type="Proteomes" id="UP000253410">
    <property type="component" value="Unassembled WGS sequence"/>
</dbReference>
<dbReference type="GO" id="GO:0043565">
    <property type="term" value="F:sequence-specific DNA binding"/>
    <property type="evidence" value="ECO:0007669"/>
    <property type="project" value="InterPro"/>
</dbReference>
<proteinExistence type="predicted"/>
<dbReference type="InterPro" id="IPR050204">
    <property type="entry name" value="AraC_XylS_family_regulators"/>
</dbReference>
<dbReference type="PANTHER" id="PTHR46796">
    <property type="entry name" value="HTH-TYPE TRANSCRIPTIONAL ACTIVATOR RHAS-RELATED"/>
    <property type="match status" value="1"/>
</dbReference>
<gene>
    <name evidence="5" type="ORF">DF182_16455</name>
</gene>
<dbReference type="InterPro" id="IPR018060">
    <property type="entry name" value="HTH_AraC"/>
</dbReference>
<dbReference type="PROSITE" id="PS01124">
    <property type="entry name" value="HTH_ARAC_FAMILY_2"/>
    <property type="match status" value="1"/>
</dbReference>
<reference evidence="5 6" key="1">
    <citation type="submission" date="2018-05" db="EMBL/GenBank/DDBJ databases">
        <title>Chitinophaga sp. K3CV102501T nov., isolated from isolated from a monsoon evergreen broad-leaved forest soil.</title>
        <authorList>
            <person name="Lv Y."/>
        </authorList>
    </citation>
    <scope>NUCLEOTIDE SEQUENCE [LARGE SCALE GENOMIC DNA]</scope>
    <source>
        <strain evidence="5 6">GDMCC 1.1325</strain>
    </source>
</reference>
<evidence type="ECO:0000313" key="6">
    <source>
        <dbReference type="Proteomes" id="UP000253410"/>
    </source>
</evidence>
<keyword evidence="6" id="KW-1185">Reference proteome</keyword>
<evidence type="ECO:0000313" key="5">
    <source>
        <dbReference type="EMBL" id="RBL88192.1"/>
    </source>
</evidence>
<dbReference type="Gene3D" id="1.10.10.60">
    <property type="entry name" value="Homeodomain-like"/>
    <property type="match status" value="1"/>
</dbReference>
<sequence length="264" mass="30424">MQYPKAAMYLGSTRSMLISPHLVTDIHQHAVIQFTCSLDRKPFIVWTESDGWRKAEAVLINSAVAHSLKEFDGWQVTTCIMPDVQTGRLVQEKVLEGQPIKYYLEKDILPIIEALQMTRRQLLTDSNIFNSLTDTVFHHLLQETPFRPPLDDRIRKSIYFIRQNIHNKISAATLASEVHLSENRFLHLFREQVGTSLRQYVIWQRVAVATETMMKGKSSKEAAYEAGFSDQAHFSRTFFLMFGAQPSAYAALKPLYHFGFFHNI</sequence>
<feature type="domain" description="HTH araC/xylS-type" evidence="4">
    <location>
        <begin position="155"/>
        <end position="252"/>
    </location>
</feature>